<feature type="compositionally biased region" description="Gly residues" evidence="16">
    <location>
        <begin position="536"/>
        <end position="545"/>
    </location>
</feature>
<dbReference type="Pfam" id="PF16866">
    <property type="entry name" value="PHD_4"/>
    <property type="match status" value="1"/>
</dbReference>
<protein>
    <recommendedName>
        <fullName evidence="4">[histone H3]-dimethyl-L-lysine(36) demethylase</fullName>
        <ecNumber evidence="4">1.14.11.27</ecNumber>
    </recommendedName>
</protein>
<evidence type="ECO:0000256" key="9">
    <source>
        <dbReference type="ARBA" id="ARBA00022964"/>
    </source>
</evidence>
<feature type="region of interest" description="Disordered" evidence="16">
    <location>
        <begin position="1"/>
        <end position="25"/>
    </location>
</feature>
<dbReference type="Gene3D" id="2.60.120.650">
    <property type="entry name" value="Cupin"/>
    <property type="match status" value="1"/>
</dbReference>
<proteinExistence type="inferred from homology"/>
<dbReference type="KEGG" id="aali:118456543"/>
<accession>A0A1I8JSS4</accession>
<dbReference type="OrthoDB" id="5876800at2759"/>
<dbReference type="SUPFAM" id="SSF52047">
    <property type="entry name" value="RNI-like"/>
    <property type="match status" value="1"/>
</dbReference>
<dbReference type="InterPro" id="IPR013083">
    <property type="entry name" value="Znf_RING/FYVE/PHD"/>
</dbReference>
<keyword evidence="8" id="KW-0156">Chromatin regulator</keyword>
<feature type="compositionally biased region" description="Low complexity" evidence="16">
    <location>
        <begin position="565"/>
        <end position="576"/>
    </location>
</feature>
<keyword evidence="10" id="KW-0560">Oxidoreductase</keyword>
<name>A0A1I8JSS4_ANOAL</name>
<evidence type="ECO:0000256" key="3">
    <source>
        <dbReference type="ARBA" id="ARBA00008037"/>
    </source>
</evidence>
<feature type="compositionally biased region" description="Polar residues" evidence="16">
    <location>
        <begin position="640"/>
        <end position="651"/>
    </location>
</feature>
<dbReference type="CDD" id="cd15555">
    <property type="entry name" value="PHD_KDM2A_2B"/>
    <property type="match status" value="1"/>
</dbReference>
<dbReference type="VEuPathDB" id="VectorBase:AALB015848"/>
<dbReference type="PROSITE" id="PS51058">
    <property type="entry name" value="ZF_CXXC"/>
    <property type="match status" value="1"/>
</dbReference>
<keyword evidence="5" id="KW-0479">Metal-binding</keyword>
<keyword evidence="6" id="KW-0863">Zinc-finger</keyword>
<evidence type="ECO:0000256" key="12">
    <source>
        <dbReference type="ARBA" id="ARBA00023015"/>
    </source>
</evidence>
<dbReference type="SMART" id="SM00256">
    <property type="entry name" value="FBOX"/>
    <property type="match status" value="1"/>
</dbReference>
<feature type="compositionally biased region" description="Basic and acidic residues" evidence="16">
    <location>
        <begin position="490"/>
        <end position="501"/>
    </location>
</feature>
<evidence type="ECO:0000313" key="17">
    <source>
        <dbReference type="EnsemblMetazoa" id="AALB015848-PA"/>
    </source>
</evidence>
<feature type="compositionally biased region" description="Pro residues" evidence="16">
    <location>
        <begin position="1"/>
        <end position="11"/>
    </location>
</feature>
<dbReference type="InterPro" id="IPR032675">
    <property type="entry name" value="LRR_dom_sf"/>
</dbReference>
<dbReference type="Pfam" id="PF02373">
    <property type="entry name" value="JmjC"/>
    <property type="match status" value="1"/>
</dbReference>
<dbReference type="EC" id="1.14.11.27" evidence="4"/>
<evidence type="ECO:0000256" key="1">
    <source>
        <dbReference type="ARBA" id="ARBA00001954"/>
    </source>
</evidence>
<dbReference type="CTD" id="41090"/>
<feature type="compositionally biased region" description="Basic residues" evidence="16">
    <location>
        <begin position="615"/>
        <end position="628"/>
    </location>
</feature>
<dbReference type="GO" id="GO:0140680">
    <property type="term" value="F:histone H3K36me/H3K36me2 demethylase activity"/>
    <property type="evidence" value="ECO:0007669"/>
    <property type="project" value="UniProtKB-EC"/>
</dbReference>
<dbReference type="GO" id="GO:0003677">
    <property type="term" value="F:DNA binding"/>
    <property type="evidence" value="ECO:0007669"/>
    <property type="project" value="InterPro"/>
</dbReference>
<evidence type="ECO:0000256" key="11">
    <source>
        <dbReference type="ARBA" id="ARBA00023004"/>
    </source>
</evidence>
<dbReference type="RefSeq" id="XP_035773299.1">
    <property type="nucleotide sequence ID" value="XM_035917406.1"/>
</dbReference>
<dbReference type="RefSeq" id="XP_035773302.1">
    <property type="nucleotide sequence ID" value="XM_035917409.1"/>
</dbReference>
<evidence type="ECO:0000256" key="13">
    <source>
        <dbReference type="ARBA" id="ARBA00023163"/>
    </source>
</evidence>
<dbReference type="RefSeq" id="XP_035773292.1">
    <property type="nucleotide sequence ID" value="XM_035917399.1"/>
</dbReference>
<feature type="region of interest" description="Disordered" evidence="16">
    <location>
        <begin position="987"/>
        <end position="1006"/>
    </location>
</feature>
<comment type="subcellular location">
    <subcellularLocation>
        <location evidence="2">Nucleus</location>
    </subcellularLocation>
</comment>
<feature type="compositionally biased region" description="Basic residues" evidence="16">
    <location>
        <begin position="14"/>
        <end position="25"/>
    </location>
</feature>
<dbReference type="PANTHER" id="PTHR23123">
    <property type="entry name" value="PHD/F-BOX CONTAINING PROTEIN"/>
    <property type="match status" value="1"/>
</dbReference>
<dbReference type="RefSeq" id="XP_035773294.1">
    <property type="nucleotide sequence ID" value="XM_035917401.1"/>
</dbReference>
<evidence type="ECO:0000256" key="8">
    <source>
        <dbReference type="ARBA" id="ARBA00022853"/>
    </source>
</evidence>
<dbReference type="InterPro" id="IPR019787">
    <property type="entry name" value="Znf_PHD-finger"/>
</dbReference>
<dbReference type="RefSeq" id="XP_035773295.1">
    <property type="nucleotide sequence ID" value="XM_035917402.1"/>
</dbReference>
<keyword evidence="7" id="KW-0862">Zinc</keyword>
<keyword evidence="18" id="KW-1185">Reference proteome</keyword>
<evidence type="ECO:0000256" key="5">
    <source>
        <dbReference type="ARBA" id="ARBA00022723"/>
    </source>
</evidence>
<feature type="compositionally biased region" description="Polar residues" evidence="16">
    <location>
        <begin position="1118"/>
        <end position="1132"/>
    </location>
</feature>
<evidence type="ECO:0000256" key="16">
    <source>
        <dbReference type="SAM" id="MobiDB-lite"/>
    </source>
</evidence>
<comment type="similarity">
    <text evidence="3">Belongs to the JHDM1 histone demethylase family.</text>
</comment>
<dbReference type="SMART" id="SM00558">
    <property type="entry name" value="JmjC"/>
    <property type="match status" value="1"/>
</dbReference>
<dbReference type="Pfam" id="PF02008">
    <property type="entry name" value="zf-CXXC"/>
    <property type="match status" value="1"/>
</dbReference>
<dbReference type="STRING" id="7167.A0A1I8JSS4"/>
<dbReference type="InterPro" id="IPR006553">
    <property type="entry name" value="Leu-rich_rpt_Cys-con_subtyp"/>
</dbReference>
<feature type="compositionally biased region" description="Polar residues" evidence="16">
    <location>
        <begin position="579"/>
        <end position="613"/>
    </location>
</feature>
<dbReference type="GO" id="GO:0008270">
    <property type="term" value="F:zinc ion binding"/>
    <property type="evidence" value="ECO:0007669"/>
    <property type="project" value="UniProtKB-KW"/>
</dbReference>
<dbReference type="CDD" id="cd21783">
    <property type="entry name" value="CTD_Jhd1-like"/>
    <property type="match status" value="1"/>
</dbReference>
<evidence type="ECO:0000313" key="18">
    <source>
        <dbReference type="Proteomes" id="UP000069272"/>
    </source>
</evidence>
<evidence type="ECO:0000256" key="15">
    <source>
        <dbReference type="ARBA" id="ARBA00047915"/>
    </source>
</evidence>
<comment type="catalytic activity">
    <reaction evidence="15">
        <text>N(6),N(6)-dimethyl-L-lysyl(36)-[histone H3] + 2 2-oxoglutarate + 2 O2 = L-lysyl(36)-[histone H3] + 2 formaldehyde + 2 succinate + 2 CO2</text>
        <dbReference type="Rhea" id="RHEA:42032"/>
        <dbReference type="Rhea" id="RHEA-COMP:9785"/>
        <dbReference type="Rhea" id="RHEA-COMP:9787"/>
        <dbReference type="ChEBI" id="CHEBI:15379"/>
        <dbReference type="ChEBI" id="CHEBI:16526"/>
        <dbReference type="ChEBI" id="CHEBI:16810"/>
        <dbReference type="ChEBI" id="CHEBI:16842"/>
        <dbReference type="ChEBI" id="CHEBI:29969"/>
        <dbReference type="ChEBI" id="CHEBI:30031"/>
        <dbReference type="ChEBI" id="CHEBI:61976"/>
        <dbReference type="EC" id="1.14.11.27"/>
    </reaction>
</comment>
<dbReference type="InterPro" id="IPR003347">
    <property type="entry name" value="JmjC_dom"/>
</dbReference>
<dbReference type="SUPFAM" id="SSF57802">
    <property type="entry name" value="Rubredoxin-like"/>
    <property type="match status" value="1"/>
</dbReference>
<feature type="region of interest" description="Disordered" evidence="16">
    <location>
        <begin position="885"/>
        <end position="911"/>
    </location>
</feature>
<feature type="region of interest" description="Disordered" evidence="16">
    <location>
        <begin position="1015"/>
        <end position="1135"/>
    </location>
</feature>
<feature type="compositionally biased region" description="Gly residues" evidence="16">
    <location>
        <begin position="1076"/>
        <end position="1099"/>
    </location>
</feature>
<evidence type="ECO:0000256" key="10">
    <source>
        <dbReference type="ARBA" id="ARBA00023002"/>
    </source>
</evidence>
<dbReference type="SMART" id="SM00367">
    <property type="entry name" value="LRR_CC"/>
    <property type="match status" value="5"/>
</dbReference>
<dbReference type="Gene3D" id="1.20.58.1360">
    <property type="match status" value="1"/>
</dbReference>
<dbReference type="RefSeq" id="XP_035773296.1">
    <property type="nucleotide sequence ID" value="XM_035917403.1"/>
</dbReference>
<dbReference type="PROSITE" id="PS51184">
    <property type="entry name" value="JMJC"/>
    <property type="match status" value="1"/>
</dbReference>
<reference evidence="17 18" key="1">
    <citation type="journal article" date="2017" name="G3 (Bethesda)">
        <title>The Physical Genome Mapping of Anopheles albimanus Corrected Scaffold Misassemblies and Identified Interarm Rearrangements in Genus Anopheles.</title>
        <authorList>
            <person name="Artemov G.N."/>
            <person name="Peery A.N."/>
            <person name="Jiang X."/>
            <person name="Tu Z."/>
            <person name="Stegniy V.N."/>
            <person name="Sharakhova M.V."/>
            <person name="Sharakhov I.V."/>
        </authorList>
    </citation>
    <scope>NUCLEOTIDE SEQUENCE [LARGE SCALE GENOMIC DNA]</scope>
    <source>
        <strain evidence="17 18">ALBI9_A</strain>
    </source>
</reference>
<dbReference type="GO" id="GO:0005634">
    <property type="term" value="C:nucleus"/>
    <property type="evidence" value="ECO:0007669"/>
    <property type="project" value="UniProtKB-SubCell"/>
</dbReference>
<feature type="compositionally biased region" description="Low complexity" evidence="16">
    <location>
        <begin position="1019"/>
        <end position="1033"/>
    </location>
</feature>
<dbReference type="Gene3D" id="3.80.10.10">
    <property type="entry name" value="Ribonuclease Inhibitor"/>
    <property type="match status" value="1"/>
</dbReference>
<evidence type="ECO:0000256" key="4">
    <source>
        <dbReference type="ARBA" id="ARBA00013246"/>
    </source>
</evidence>
<dbReference type="EnsemblMetazoa" id="AALB015848-RA">
    <property type="protein sequence ID" value="AALB015848-PA"/>
    <property type="gene ID" value="AALB015848"/>
</dbReference>
<feature type="compositionally biased region" description="Low complexity" evidence="16">
    <location>
        <begin position="510"/>
        <end position="523"/>
    </location>
</feature>
<dbReference type="Gene3D" id="3.30.40.10">
    <property type="entry name" value="Zinc/RING finger domain, C3HC4 (zinc finger)"/>
    <property type="match status" value="1"/>
</dbReference>
<comment type="cofactor">
    <cofactor evidence="1">
        <name>Fe(2+)</name>
        <dbReference type="ChEBI" id="CHEBI:29033"/>
    </cofactor>
</comment>
<dbReference type="RefSeq" id="XP_035773298.1">
    <property type="nucleotide sequence ID" value="XM_035917405.1"/>
</dbReference>
<feature type="region of interest" description="Disordered" evidence="16">
    <location>
        <begin position="949"/>
        <end position="968"/>
    </location>
</feature>
<evidence type="ECO:0000256" key="7">
    <source>
        <dbReference type="ARBA" id="ARBA00022833"/>
    </source>
</evidence>
<evidence type="ECO:0000256" key="14">
    <source>
        <dbReference type="ARBA" id="ARBA00023242"/>
    </source>
</evidence>
<dbReference type="Pfam" id="PF12937">
    <property type="entry name" value="F-box-like"/>
    <property type="match status" value="1"/>
</dbReference>
<keyword evidence="12" id="KW-0805">Transcription regulation</keyword>
<dbReference type="Pfam" id="PF25372">
    <property type="entry name" value="DUF7885"/>
    <property type="match status" value="1"/>
</dbReference>
<dbReference type="RefSeq" id="XP_035773303.1">
    <property type="nucleotide sequence ID" value="XM_035917410.1"/>
</dbReference>
<dbReference type="RefSeq" id="XP_035773301.1">
    <property type="nucleotide sequence ID" value="XM_035917408.1"/>
</dbReference>
<dbReference type="FunFam" id="2.60.120.650:FF:000005">
    <property type="entry name" value="lysine-specific demethylase 2A isoform X1"/>
    <property type="match status" value="1"/>
</dbReference>
<keyword evidence="9" id="KW-0223">Dioxygenase</keyword>
<keyword evidence="13" id="KW-0804">Transcription</keyword>
<dbReference type="InterPro" id="IPR050690">
    <property type="entry name" value="JHDM1_Histone_Demethylase"/>
</dbReference>
<evidence type="ECO:0000256" key="2">
    <source>
        <dbReference type="ARBA" id="ARBA00004123"/>
    </source>
</evidence>
<dbReference type="RefSeq" id="XP_035773300.1">
    <property type="nucleotide sequence ID" value="XM_035917407.1"/>
</dbReference>
<dbReference type="Proteomes" id="UP000069272">
    <property type="component" value="Chromosome 2R"/>
</dbReference>
<keyword evidence="11" id="KW-0408">Iron</keyword>
<dbReference type="InterPro" id="IPR002857">
    <property type="entry name" value="Znf_CXXC"/>
</dbReference>
<dbReference type="VEuPathDB" id="VectorBase:AALB20_027838"/>
<dbReference type="PROSITE" id="PS50181">
    <property type="entry name" value="FBOX"/>
    <property type="match status" value="1"/>
</dbReference>
<feature type="region of interest" description="Disordered" evidence="16">
    <location>
        <begin position="453"/>
        <end position="700"/>
    </location>
</feature>
<keyword evidence="14" id="KW-0539">Nucleus</keyword>
<organism evidence="17 18">
    <name type="scientific">Anopheles albimanus</name>
    <name type="common">New world malaria mosquito</name>
    <dbReference type="NCBI Taxonomy" id="7167"/>
    <lineage>
        <taxon>Eukaryota</taxon>
        <taxon>Metazoa</taxon>
        <taxon>Ecdysozoa</taxon>
        <taxon>Arthropoda</taxon>
        <taxon>Hexapoda</taxon>
        <taxon>Insecta</taxon>
        <taxon>Pterygota</taxon>
        <taxon>Neoptera</taxon>
        <taxon>Endopterygota</taxon>
        <taxon>Diptera</taxon>
        <taxon>Nematocera</taxon>
        <taxon>Culicoidea</taxon>
        <taxon>Culicidae</taxon>
        <taxon>Anophelinae</taxon>
        <taxon>Anopheles</taxon>
    </lineage>
</organism>
<sequence>MSSDKVPPPISPSKSRRQLRERKQRKLYSEEWTLGDDDYEGARGFSVAEKLESPRFAQSGMVREMKGENLTVGFLQQNGFNIPLLFKEKTGLGLQVPSSNFSIGDVRTCVGSRRTLDVMDVNTQKNIEMTMKDWEKYYEDPVKKKLLNVISLEFSHTRLENYVQSPAIVRQIDWVDVVWPKQLKESQVESTNLLNDMMYPKVQKYCLMSVKNCYTDFHVDFGGTSVWYHILRGSKVFWLIPPTEKNLQLYEKWVLSGKQSDVFFGDTVEKCARVYLTAGNTFFIPTGWIHAVYTPTDSLVFGGNFLHSFGIVKQLKIAQVEDNTKVPQKFRYPFFTEMLWYVLAKYVYTLLGHAHLVGEKGREHELHGKPHVHLTHYELFGLKDIVMYLYDLPAQRKNVPKLIRDPVAVIKDVRTLVERHCKDSPELAVTGVPVLHPDLNVSNNSYIREHYEYYSGDGTGEGGNRSTDDNEDQEQQKSVGDEAADGGCENEARKRTQEEGKSNGITATTEQQSQELGEQQQRQIIVSSVNGTPPGKAGGGGGGGSVLSSHTSPTQVPHHHHHHQQQQQQQQSQNHSLNRHNNGTPNEEQESLNRSRSPIGSSNSGTTMGPPSRQNHYHHSHQQAHHPQHYTGNDDDRNFVSPQPTSGNRFTSVAAANGAGRGPYKKHSPGSGGGSAGSEKRDSGGVGGGGGGSNNGPRRRRTRCKTCEACQRSDCGECSFCLDMVKFGGPGRAKQTCMMRQCLQPMLPVTAQCIHCQLDGWRQAPITAPAQAKLQAQLQDGPSALMECSVCYEISHPDCAQRVAPEAQGIVNDDLPNSWECPTCCKSGKNTDYRPRHFRARLKSSEIRRISVSSDASSVHNADLGRMAVPGGGMASSFAGASALGHGNNSHSGGEGGSASDGPNSGGVVPRVPRFENDMLYDFAVSGKAVIVGGNGGNILFERKIKDEDVSSGSENDTGPGRKLHQLHALPGGGSAVKMEIKHEPMDHQTTAPGGQGIGVFGNNHHTTSVIRDGRELQQQHQQQQGHGTLSTTGGSGIPVKRRKSEENGTGGGASGTGLAVGNHQQNHNSPAAGNGTLGGGGGGGGGGGAGSGNTAGGNDGHEGGKNSHSLPRKKSTQRTQLAHQIHSTSTKQMKKPLYPIRPAALSHTPGGQSQSGNYALDANCLLPVFRYLPPETLVTCTLVCKTWSNIAVDPTLWKRMSCVEYKLTPNLLSAIVRRQPEHLIMDWIGLGKRQVTWLISRIPGLKNLSLQGTHIQAVLGLHTCMCPPLQVLDLSFIGGLNDFAIREILSAPKDSRPGLADSKSRLRNLKMLKVAGADISDVALRYITQGLPNLTHLDLSSCQRITDAAIAQIGTSPAAIKTLVELDLSCCKLITELSLDHLAKCDALTRLDLSHVPQVSTQAVIKFASTSKNDLQLHDIKLVDKRKAPAVPALPPTSSSST</sequence>
<dbReference type="SUPFAM" id="SSF51197">
    <property type="entry name" value="Clavaminate synthase-like"/>
    <property type="match status" value="1"/>
</dbReference>
<evidence type="ECO:0000256" key="6">
    <source>
        <dbReference type="ARBA" id="ARBA00022771"/>
    </source>
</evidence>
<dbReference type="InterPro" id="IPR001810">
    <property type="entry name" value="F-box_dom"/>
</dbReference>
<feature type="compositionally biased region" description="Gly residues" evidence="16">
    <location>
        <begin position="684"/>
        <end position="694"/>
    </location>
</feature>
<reference evidence="17" key="2">
    <citation type="submission" date="2022-08" db="UniProtKB">
        <authorList>
            <consortium name="EnsemblMetazoa"/>
        </authorList>
    </citation>
    <scope>IDENTIFICATION</scope>
    <source>
        <strain evidence="17">STECLA/ALBI9_A</strain>
    </source>
</reference>
<dbReference type="RefSeq" id="XP_035773297.1">
    <property type="nucleotide sequence ID" value="XM_035917404.1"/>
</dbReference>
<dbReference type="InterPro" id="IPR057207">
    <property type="entry name" value="FBXL15_LRR"/>
</dbReference>
<dbReference type="GeneID" id="118456543"/>